<gene>
    <name evidence="1" type="ORF">L1987_24479</name>
</gene>
<proteinExistence type="predicted"/>
<sequence>MVVVFKQDPVFVGNKVEMWFRSGDGVGSDEAAVIYARNDRGFSIVKKASAVVVVALAAAATVSAQEFMMAPAPSPIA</sequence>
<dbReference type="Proteomes" id="UP001056120">
    <property type="component" value="Linkage Group LG08"/>
</dbReference>
<reference evidence="1 2" key="2">
    <citation type="journal article" date="2022" name="Mol. Ecol. Resour.">
        <title>The genomes of chicory, endive, great burdock and yacon provide insights into Asteraceae paleo-polyploidization history and plant inulin production.</title>
        <authorList>
            <person name="Fan W."/>
            <person name="Wang S."/>
            <person name="Wang H."/>
            <person name="Wang A."/>
            <person name="Jiang F."/>
            <person name="Liu H."/>
            <person name="Zhao H."/>
            <person name="Xu D."/>
            <person name="Zhang Y."/>
        </authorList>
    </citation>
    <scope>NUCLEOTIDE SEQUENCE [LARGE SCALE GENOMIC DNA]</scope>
    <source>
        <strain evidence="2">cv. Yunnan</strain>
        <tissue evidence="1">Leaves</tissue>
    </source>
</reference>
<accession>A0ACB9ILG8</accession>
<reference evidence="2" key="1">
    <citation type="journal article" date="2022" name="Mol. Ecol. Resour.">
        <title>The genomes of chicory, endive, great burdock and yacon provide insights into Asteraceae palaeo-polyploidization history and plant inulin production.</title>
        <authorList>
            <person name="Fan W."/>
            <person name="Wang S."/>
            <person name="Wang H."/>
            <person name="Wang A."/>
            <person name="Jiang F."/>
            <person name="Liu H."/>
            <person name="Zhao H."/>
            <person name="Xu D."/>
            <person name="Zhang Y."/>
        </authorList>
    </citation>
    <scope>NUCLEOTIDE SEQUENCE [LARGE SCALE GENOMIC DNA]</scope>
    <source>
        <strain evidence="2">cv. Yunnan</strain>
    </source>
</reference>
<organism evidence="1 2">
    <name type="scientific">Smallanthus sonchifolius</name>
    <dbReference type="NCBI Taxonomy" id="185202"/>
    <lineage>
        <taxon>Eukaryota</taxon>
        <taxon>Viridiplantae</taxon>
        <taxon>Streptophyta</taxon>
        <taxon>Embryophyta</taxon>
        <taxon>Tracheophyta</taxon>
        <taxon>Spermatophyta</taxon>
        <taxon>Magnoliopsida</taxon>
        <taxon>eudicotyledons</taxon>
        <taxon>Gunneridae</taxon>
        <taxon>Pentapetalae</taxon>
        <taxon>asterids</taxon>
        <taxon>campanulids</taxon>
        <taxon>Asterales</taxon>
        <taxon>Asteraceae</taxon>
        <taxon>Asteroideae</taxon>
        <taxon>Heliantheae alliance</taxon>
        <taxon>Millerieae</taxon>
        <taxon>Smallanthus</taxon>
    </lineage>
</organism>
<keyword evidence="2" id="KW-1185">Reference proteome</keyword>
<comment type="caution">
    <text evidence="1">The sequence shown here is derived from an EMBL/GenBank/DDBJ whole genome shotgun (WGS) entry which is preliminary data.</text>
</comment>
<name>A0ACB9ILG8_9ASTR</name>
<protein>
    <submittedName>
        <fullName evidence="1">Uncharacterized protein</fullName>
    </submittedName>
</protein>
<evidence type="ECO:0000313" key="1">
    <source>
        <dbReference type="EMBL" id="KAI3808528.1"/>
    </source>
</evidence>
<evidence type="ECO:0000313" key="2">
    <source>
        <dbReference type="Proteomes" id="UP001056120"/>
    </source>
</evidence>
<dbReference type="EMBL" id="CM042025">
    <property type="protein sequence ID" value="KAI3808528.1"/>
    <property type="molecule type" value="Genomic_DNA"/>
</dbReference>